<name>L0RVI7_MYCC1</name>
<dbReference type="AlphaFoldDB" id="L0RVI7"/>
<feature type="transmembrane region" description="Helical" evidence="7">
    <location>
        <begin position="150"/>
        <end position="171"/>
    </location>
</feature>
<feature type="transmembrane region" description="Helical" evidence="7">
    <location>
        <begin position="255"/>
        <end position="275"/>
    </location>
</feature>
<keyword evidence="5 7" id="KW-1133">Transmembrane helix</keyword>
<dbReference type="PANTHER" id="PTHR30193">
    <property type="entry name" value="ABC TRANSPORTER PERMEASE PROTEIN"/>
    <property type="match status" value="1"/>
</dbReference>
<keyword evidence="4 7" id="KW-0812">Transmembrane</keyword>
<dbReference type="Pfam" id="PF00528">
    <property type="entry name" value="BPD_transp_1"/>
    <property type="match status" value="1"/>
</dbReference>
<reference evidence="10" key="1">
    <citation type="journal article" date="2013" name="Genome Announc.">
        <title>Complete genome sequence of Mycoplasma cynos strain C142.</title>
        <authorList>
            <person name="Walker C.A."/>
            <person name="Mannering S.A."/>
            <person name="Shields S."/>
            <person name="Blake D.P."/>
            <person name="Brownlie J."/>
        </authorList>
    </citation>
    <scope>NUCLEOTIDE SEQUENCE [LARGE SCALE GENOMIC DNA]</scope>
    <source>
        <strain evidence="10">C142</strain>
    </source>
</reference>
<dbReference type="eggNOG" id="COG1175">
    <property type="taxonomic scope" value="Bacteria"/>
</dbReference>
<dbReference type="Gene3D" id="1.10.3720.10">
    <property type="entry name" value="MetI-like"/>
    <property type="match status" value="1"/>
</dbReference>
<evidence type="ECO:0000256" key="2">
    <source>
        <dbReference type="ARBA" id="ARBA00022448"/>
    </source>
</evidence>
<dbReference type="PANTHER" id="PTHR30193:SF37">
    <property type="entry name" value="INNER MEMBRANE ABC TRANSPORTER PERMEASE PROTEIN YCJO"/>
    <property type="match status" value="1"/>
</dbReference>
<dbReference type="GO" id="GO:0005886">
    <property type="term" value="C:plasma membrane"/>
    <property type="evidence" value="ECO:0007669"/>
    <property type="project" value="UniProtKB-SubCell"/>
</dbReference>
<gene>
    <name evidence="9" type="primary">MCYN0360</name>
    <name evidence="9" type="ordered locus">MCYN_0360</name>
</gene>
<dbReference type="Proteomes" id="UP000010466">
    <property type="component" value="Chromosome"/>
</dbReference>
<protein>
    <submittedName>
        <fullName evidence="9">ABC transporter, permease protein</fullName>
    </submittedName>
</protein>
<dbReference type="InterPro" id="IPR000515">
    <property type="entry name" value="MetI-like"/>
</dbReference>
<evidence type="ECO:0000313" key="9">
    <source>
        <dbReference type="EMBL" id="CCP24092.1"/>
    </source>
</evidence>
<organism evidence="9 10">
    <name type="scientific">Mycoplasmopsis cynos (strain C142)</name>
    <name type="common">Mycoplasma cynos</name>
    <dbReference type="NCBI Taxonomy" id="1246955"/>
    <lineage>
        <taxon>Bacteria</taxon>
        <taxon>Bacillati</taxon>
        <taxon>Mycoplasmatota</taxon>
        <taxon>Mycoplasmoidales</taxon>
        <taxon>Metamycoplasmataceae</taxon>
        <taxon>Mycoplasmopsis</taxon>
    </lineage>
</organism>
<accession>L0RVI7</accession>
<dbReference type="CDD" id="cd06261">
    <property type="entry name" value="TM_PBP2"/>
    <property type="match status" value="1"/>
</dbReference>
<keyword evidence="6 7" id="KW-0472">Membrane</keyword>
<feature type="transmembrane region" description="Helical" evidence="7">
    <location>
        <begin position="114"/>
        <end position="138"/>
    </location>
</feature>
<evidence type="ECO:0000256" key="1">
    <source>
        <dbReference type="ARBA" id="ARBA00004651"/>
    </source>
</evidence>
<dbReference type="SUPFAM" id="SSF161098">
    <property type="entry name" value="MetI-like"/>
    <property type="match status" value="1"/>
</dbReference>
<dbReference type="HOGENOM" id="CLU_016047_0_2_14"/>
<dbReference type="InterPro" id="IPR051393">
    <property type="entry name" value="ABC_transporter_permease"/>
</dbReference>
<evidence type="ECO:0000256" key="4">
    <source>
        <dbReference type="ARBA" id="ARBA00022692"/>
    </source>
</evidence>
<evidence type="ECO:0000256" key="5">
    <source>
        <dbReference type="ARBA" id="ARBA00022989"/>
    </source>
</evidence>
<comment type="similarity">
    <text evidence="7">Belongs to the binding-protein-dependent transport system permease family.</text>
</comment>
<keyword evidence="2 7" id="KW-0813">Transport</keyword>
<evidence type="ECO:0000313" key="10">
    <source>
        <dbReference type="Proteomes" id="UP000010466"/>
    </source>
</evidence>
<keyword evidence="10" id="KW-1185">Reference proteome</keyword>
<dbReference type="PATRIC" id="fig|1246955.3.peg.329"/>
<dbReference type="KEGG" id="mcy:MCYN_0360"/>
<dbReference type="PROSITE" id="PS50928">
    <property type="entry name" value="ABC_TM1"/>
    <property type="match status" value="1"/>
</dbReference>
<comment type="subcellular location">
    <subcellularLocation>
        <location evidence="1 7">Cell membrane</location>
        <topology evidence="1 7">Multi-pass membrane protein</topology>
    </subcellularLocation>
</comment>
<dbReference type="GO" id="GO:0055085">
    <property type="term" value="P:transmembrane transport"/>
    <property type="evidence" value="ECO:0007669"/>
    <property type="project" value="InterPro"/>
</dbReference>
<evidence type="ECO:0000256" key="6">
    <source>
        <dbReference type="ARBA" id="ARBA00023136"/>
    </source>
</evidence>
<feature type="domain" description="ABC transmembrane type-1" evidence="8">
    <location>
        <begin position="110"/>
        <end position="324"/>
    </location>
</feature>
<dbReference type="InterPro" id="IPR035906">
    <property type="entry name" value="MetI-like_sf"/>
</dbReference>
<proteinExistence type="inferred from homology"/>
<dbReference type="EMBL" id="HF559394">
    <property type="protein sequence ID" value="CCP24092.1"/>
    <property type="molecule type" value="Genomic_DNA"/>
</dbReference>
<sequence length="358" mass="40083">MMLKLKRELHMNKLNSKFHIFISRNIPFLLNWSLKKQANKKASLSHSILDRRTPLWMPLLLLLPGVFLIGMFTIWPLFQNIISSLTNEDGKFSLENYAKTFTDARFAVGVRNSFIYGMVVLPFVMAISLTISSVIAKLHRKWAKGFWQTVFFLPYITNVVAVSTAFIQLFSSNGLLNLVLGTKTPWLETSNVYTFNALFAMFVNGIWSGLAFNILIFTTAMLGVDKNLYKSASIDGCGEVKQFFKITLPSIKNTINFLITLGIIGGLKVFPLALFNNKPENAFNYGGGTLMLYVYLVTKNGDFALAGASAISLFIIGVCYSSIIRGGFFMVQSTLNNLGERNVWVKVKATKITHSQKA</sequence>
<feature type="transmembrane region" description="Helical" evidence="7">
    <location>
        <begin position="303"/>
        <end position="323"/>
    </location>
</feature>
<feature type="transmembrane region" description="Helical" evidence="7">
    <location>
        <begin position="191"/>
        <end position="224"/>
    </location>
</feature>
<dbReference type="STRING" id="1246955.MCYN_0360"/>
<feature type="transmembrane region" description="Helical" evidence="7">
    <location>
        <begin position="55"/>
        <end position="78"/>
    </location>
</feature>
<evidence type="ECO:0000256" key="7">
    <source>
        <dbReference type="RuleBase" id="RU363032"/>
    </source>
</evidence>
<evidence type="ECO:0000259" key="8">
    <source>
        <dbReference type="PROSITE" id="PS50928"/>
    </source>
</evidence>
<keyword evidence="3" id="KW-1003">Cell membrane</keyword>
<evidence type="ECO:0000256" key="3">
    <source>
        <dbReference type="ARBA" id="ARBA00022475"/>
    </source>
</evidence>